<protein>
    <recommendedName>
        <fullName evidence="3">Lipoprotein</fullName>
    </recommendedName>
</protein>
<accession>A0ABV5J297</accession>
<organism evidence="1 2">
    <name type="scientific">Echinicola jeungdonensis</name>
    <dbReference type="NCBI Taxonomy" id="709343"/>
    <lineage>
        <taxon>Bacteria</taxon>
        <taxon>Pseudomonadati</taxon>
        <taxon>Bacteroidota</taxon>
        <taxon>Cytophagia</taxon>
        <taxon>Cytophagales</taxon>
        <taxon>Cyclobacteriaceae</taxon>
        <taxon>Echinicola</taxon>
    </lineage>
</organism>
<dbReference type="RefSeq" id="WP_290247785.1">
    <property type="nucleotide sequence ID" value="NZ_JAUFQT010000001.1"/>
</dbReference>
<name>A0ABV5J297_9BACT</name>
<reference evidence="1 2" key="1">
    <citation type="submission" date="2024-09" db="EMBL/GenBank/DDBJ databases">
        <authorList>
            <person name="Sun Q."/>
            <person name="Mori K."/>
        </authorList>
    </citation>
    <scope>NUCLEOTIDE SEQUENCE [LARGE SCALE GENOMIC DNA]</scope>
    <source>
        <strain evidence="1 2">CECT 7682</strain>
    </source>
</reference>
<evidence type="ECO:0000313" key="2">
    <source>
        <dbReference type="Proteomes" id="UP001589654"/>
    </source>
</evidence>
<evidence type="ECO:0008006" key="3">
    <source>
        <dbReference type="Google" id="ProtNLM"/>
    </source>
</evidence>
<sequence length="224" mass="24757">MKTLQAYLFIPLLLLGLILNFSCSQIEGPAITQETPVYASKQAMQMSKDNIVTYLFSFNSAGFNFDFGISETVQTGSFSYDSDNPVNFNNGLGFYVFDFEFVPTLSFDPQRDIGWVLQPIFDNTTVEVPHGQLKISNDQWELFDSEGNLVFQIFANPDDDGGFTGHISEIALGGGFAILTYTQVNDGKVTICHRPGMQGQKTMKIPIGALDAHLRHGDSLGQCQ</sequence>
<dbReference type="EMBL" id="JBHMEW010000029">
    <property type="protein sequence ID" value="MFB9210943.1"/>
    <property type="molecule type" value="Genomic_DNA"/>
</dbReference>
<dbReference type="Proteomes" id="UP001589654">
    <property type="component" value="Unassembled WGS sequence"/>
</dbReference>
<evidence type="ECO:0000313" key="1">
    <source>
        <dbReference type="EMBL" id="MFB9210943.1"/>
    </source>
</evidence>
<proteinExistence type="predicted"/>
<gene>
    <name evidence="1" type="ORF">ACFFUR_03930</name>
</gene>
<keyword evidence="2" id="KW-1185">Reference proteome</keyword>
<comment type="caution">
    <text evidence="1">The sequence shown here is derived from an EMBL/GenBank/DDBJ whole genome shotgun (WGS) entry which is preliminary data.</text>
</comment>